<comment type="caution">
    <text evidence="1">The sequence shown here is derived from an EMBL/GenBank/DDBJ whole genome shotgun (WGS) entry which is preliminary data.</text>
</comment>
<accession>A0A8H3III3</accession>
<keyword evidence="2" id="KW-1185">Reference proteome</keyword>
<evidence type="ECO:0000313" key="2">
    <source>
        <dbReference type="Proteomes" id="UP000664203"/>
    </source>
</evidence>
<name>A0A8H3III3_9LECA</name>
<dbReference type="OrthoDB" id="5295210at2759"/>
<proteinExistence type="predicted"/>
<dbReference type="Proteomes" id="UP000664203">
    <property type="component" value="Unassembled WGS sequence"/>
</dbReference>
<protein>
    <submittedName>
        <fullName evidence="1">Uncharacterized protein</fullName>
    </submittedName>
</protein>
<organism evidence="1 2">
    <name type="scientific">Alectoria fallacina</name>
    <dbReference type="NCBI Taxonomy" id="1903189"/>
    <lineage>
        <taxon>Eukaryota</taxon>
        <taxon>Fungi</taxon>
        <taxon>Dikarya</taxon>
        <taxon>Ascomycota</taxon>
        <taxon>Pezizomycotina</taxon>
        <taxon>Lecanoromycetes</taxon>
        <taxon>OSLEUM clade</taxon>
        <taxon>Lecanoromycetidae</taxon>
        <taxon>Lecanorales</taxon>
        <taxon>Lecanorineae</taxon>
        <taxon>Parmeliaceae</taxon>
        <taxon>Alectoria</taxon>
    </lineage>
</organism>
<reference evidence="1" key="1">
    <citation type="submission" date="2021-03" db="EMBL/GenBank/DDBJ databases">
        <authorList>
            <person name="Tagirdzhanova G."/>
        </authorList>
    </citation>
    <scope>NUCLEOTIDE SEQUENCE</scope>
</reference>
<dbReference type="EMBL" id="CAJPDR010000152">
    <property type="protein sequence ID" value="CAF9922150.1"/>
    <property type="molecule type" value="Genomic_DNA"/>
</dbReference>
<gene>
    <name evidence="1" type="ORF">ALECFALPRED_002029</name>
</gene>
<evidence type="ECO:0000313" key="1">
    <source>
        <dbReference type="EMBL" id="CAF9922150.1"/>
    </source>
</evidence>
<dbReference type="AlphaFoldDB" id="A0A8H3III3"/>
<sequence length="175" mass="20258">MRLHPHKKWALKYPSTKPAKNTPIKIARKCFLEANRLYARTSNLFLRRDDLPLQSQLNDREVQLQEYLNAERETRGNGSPIHGNPQQVFTFSATDEVPMNTVLDDFTEFVDPLPVDEHDLEFIMIPSLAPRAENAYQRMVDRSHRMMVQGLLGAPFDVDAMTMMRVERRLSAQGF</sequence>